<dbReference type="PANTHER" id="PTHR31198:SF1">
    <property type="entry name" value="CENTROSOMAL AT-AC SPLICING FACTOR"/>
    <property type="match status" value="1"/>
</dbReference>
<proteinExistence type="predicted"/>
<comment type="caution">
    <text evidence="1">The sequence shown here is derived from an EMBL/GenBank/DDBJ whole genome shotgun (WGS) entry which is preliminary data.</text>
</comment>
<organism evidence="1 2">
    <name type="scientific">Perilla frutescens var. hirtella</name>
    <name type="common">Perilla citriodora</name>
    <name type="synonym">Perilla setoyensis</name>
    <dbReference type="NCBI Taxonomy" id="608512"/>
    <lineage>
        <taxon>Eukaryota</taxon>
        <taxon>Viridiplantae</taxon>
        <taxon>Streptophyta</taxon>
        <taxon>Embryophyta</taxon>
        <taxon>Tracheophyta</taxon>
        <taxon>Spermatophyta</taxon>
        <taxon>Magnoliopsida</taxon>
        <taxon>eudicotyledons</taxon>
        <taxon>Gunneridae</taxon>
        <taxon>Pentapetalae</taxon>
        <taxon>asterids</taxon>
        <taxon>lamiids</taxon>
        <taxon>Lamiales</taxon>
        <taxon>Lamiaceae</taxon>
        <taxon>Nepetoideae</taxon>
        <taxon>Elsholtzieae</taxon>
        <taxon>Perilla</taxon>
    </lineage>
</organism>
<protein>
    <submittedName>
        <fullName evidence="1">Coiled coil protein</fullName>
    </submittedName>
</protein>
<dbReference type="Pfam" id="PF14968">
    <property type="entry name" value="CCDC84"/>
    <property type="match status" value="1"/>
</dbReference>
<reference evidence="1 2" key="1">
    <citation type="journal article" date="2021" name="Nat. Commun.">
        <title>Incipient diploidization of the medicinal plant Perilla within 10,000 years.</title>
        <authorList>
            <person name="Zhang Y."/>
            <person name="Shen Q."/>
            <person name="Leng L."/>
            <person name="Zhang D."/>
            <person name="Chen S."/>
            <person name="Shi Y."/>
            <person name="Ning Z."/>
            <person name="Chen S."/>
        </authorList>
    </citation>
    <scope>NUCLEOTIDE SEQUENCE [LARGE SCALE GENOMIC DNA]</scope>
    <source>
        <strain evidence="2">cv. PC099</strain>
    </source>
</reference>
<keyword evidence="2" id="KW-1185">Reference proteome</keyword>
<accession>A0AAD4PEM6</accession>
<dbReference type="AlphaFoldDB" id="A0AAD4PEM6"/>
<sequence>MNHKKKEKSNSEQKQFEFCEVCRLNHNRGRRHNYLPSHKNSLSNLLSCFQSKLFDIKFFLKNPMAILPEHAQERLWCIFCNCDILKLDSQFAWSVISSNAVEHLASEEHWKRVKGFMWKYGGGMDRVDLFRIAEADYAKVKEDQGRAMFEVVISA</sequence>
<dbReference type="PANTHER" id="PTHR31198">
    <property type="entry name" value="COILED-COIL DOMAIN-CONTAINING PROTEIN 84"/>
    <property type="match status" value="1"/>
</dbReference>
<gene>
    <name evidence="1" type="ORF">C2S53_002565</name>
</gene>
<evidence type="ECO:0000313" key="1">
    <source>
        <dbReference type="EMBL" id="KAH6836142.1"/>
    </source>
</evidence>
<evidence type="ECO:0000313" key="2">
    <source>
        <dbReference type="Proteomes" id="UP001190926"/>
    </source>
</evidence>
<name>A0AAD4PEM6_PERFH</name>
<dbReference type="InterPro" id="IPR028015">
    <property type="entry name" value="CCDC84-like"/>
</dbReference>
<dbReference type="Proteomes" id="UP001190926">
    <property type="component" value="Unassembled WGS sequence"/>
</dbReference>
<dbReference type="EMBL" id="SDAM02000026">
    <property type="protein sequence ID" value="KAH6836142.1"/>
    <property type="molecule type" value="Genomic_DNA"/>
</dbReference>